<comment type="caution">
    <text evidence="1">The sequence shown here is derived from an EMBL/GenBank/DDBJ whole genome shotgun (WGS) entry which is preliminary data.</text>
</comment>
<dbReference type="Proteomes" id="UP000699042">
    <property type="component" value="Unassembled WGS sequence"/>
</dbReference>
<protein>
    <submittedName>
        <fullName evidence="1">Uncharacterized protein</fullName>
    </submittedName>
</protein>
<organism evidence="1 2">
    <name type="scientific">Colletotrichum scovillei</name>
    <dbReference type="NCBI Taxonomy" id="1209932"/>
    <lineage>
        <taxon>Eukaryota</taxon>
        <taxon>Fungi</taxon>
        <taxon>Dikarya</taxon>
        <taxon>Ascomycota</taxon>
        <taxon>Pezizomycotina</taxon>
        <taxon>Sordariomycetes</taxon>
        <taxon>Hypocreomycetidae</taxon>
        <taxon>Glomerellales</taxon>
        <taxon>Glomerellaceae</taxon>
        <taxon>Colletotrichum</taxon>
        <taxon>Colletotrichum acutatum species complex</taxon>
    </lineage>
</organism>
<evidence type="ECO:0000313" key="2">
    <source>
        <dbReference type="Proteomes" id="UP000699042"/>
    </source>
</evidence>
<name>A0A9P7UHE0_9PEZI</name>
<accession>A0A9P7UHE0</accession>
<dbReference type="EMBL" id="JAESDN010000003">
    <property type="protein sequence ID" value="KAG7053392.1"/>
    <property type="molecule type" value="Genomic_DNA"/>
</dbReference>
<keyword evidence="2" id="KW-1185">Reference proteome</keyword>
<dbReference type="AlphaFoldDB" id="A0A9P7UHE0"/>
<proteinExistence type="predicted"/>
<reference evidence="1" key="1">
    <citation type="submission" date="2021-05" db="EMBL/GenBank/DDBJ databases">
        <title>Comparative genomics of three Colletotrichum scovillei strains and genetic complementation revealed genes involved fungal growth and virulence on chili pepper.</title>
        <authorList>
            <person name="Hsieh D.-K."/>
            <person name="Chuang S.-C."/>
            <person name="Chen C.-Y."/>
            <person name="Chao Y.-T."/>
            <person name="Lu M.-Y.J."/>
            <person name="Lee M.-H."/>
            <person name="Shih M.-C."/>
        </authorList>
    </citation>
    <scope>NUCLEOTIDE SEQUENCE</scope>
    <source>
        <strain evidence="1">Coll-153</strain>
    </source>
</reference>
<gene>
    <name evidence="1" type="ORF">JMJ77_000481</name>
</gene>
<evidence type="ECO:0000313" key="1">
    <source>
        <dbReference type="EMBL" id="KAG7053392.1"/>
    </source>
</evidence>
<sequence>MSHVSEAQLFKTRTWQLFGKLLVDDRC</sequence>